<dbReference type="EMBL" id="FOIL01000038">
    <property type="protein sequence ID" value="SET74493.1"/>
    <property type="molecule type" value="Genomic_DNA"/>
</dbReference>
<keyword evidence="4" id="KW-0418">Kinase</keyword>
<evidence type="ECO:0000259" key="3">
    <source>
        <dbReference type="Pfam" id="PF12804"/>
    </source>
</evidence>
<sequence>MKAFILAAGRGTRISRYLSGKPKCTVDIGGIPLIRYTVDLLKSKGVTEIALALGYNQQAIRDVLEGTGVKFYVNPFYDVTNSIASAWFAKDFLQGDDMLIMNGDVYLDETLLDLLLAEKKRPVMFADGSRKETADYKFYYPQGRLLKYGKELQGDDITGEYIGLGLFAKDFMPHFVDRMEEMIARQEHGVWWENVVYSMTEEDSIHVTDVKGNFWAEVDYIEDYDRILKHRGVERREME</sequence>
<evidence type="ECO:0000256" key="1">
    <source>
        <dbReference type="ARBA" id="ARBA00022679"/>
    </source>
</evidence>
<keyword evidence="1" id="KW-0808">Transferase</keyword>
<evidence type="ECO:0000313" key="5">
    <source>
        <dbReference type="Proteomes" id="UP000199820"/>
    </source>
</evidence>
<dbReference type="Proteomes" id="UP000199820">
    <property type="component" value="Unassembled WGS sequence"/>
</dbReference>
<dbReference type="InterPro" id="IPR025877">
    <property type="entry name" value="MobA-like_NTP_Trfase"/>
</dbReference>
<dbReference type="RefSeq" id="WP_074649991.1">
    <property type="nucleotide sequence ID" value="NZ_FOIL01000038.1"/>
</dbReference>
<organism evidence="4 5">
    <name type="scientific">[Clostridium] aminophilum</name>
    <dbReference type="NCBI Taxonomy" id="1526"/>
    <lineage>
        <taxon>Bacteria</taxon>
        <taxon>Bacillati</taxon>
        <taxon>Bacillota</taxon>
        <taxon>Clostridia</taxon>
        <taxon>Lachnospirales</taxon>
        <taxon>Lachnospiraceae</taxon>
    </lineage>
</organism>
<feature type="domain" description="MobA-like NTP transferase" evidence="3">
    <location>
        <begin position="3"/>
        <end position="123"/>
    </location>
</feature>
<dbReference type="PANTHER" id="PTHR43584:SF8">
    <property type="entry name" value="N-ACETYLMURAMATE ALPHA-1-PHOSPHATE URIDYLYLTRANSFERASE"/>
    <property type="match status" value="1"/>
</dbReference>
<dbReference type="InterPro" id="IPR050065">
    <property type="entry name" value="GlmU-like"/>
</dbReference>
<dbReference type="STRING" id="1526.SAMN02910262_01472"/>
<evidence type="ECO:0000256" key="2">
    <source>
        <dbReference type="ARBA" id="ARBA00022695"/>
    </source>
</evidence>
<proteinExistence type="predicted"/>
<dbReference type="CDD" id="cd02523">
    <property type="entry name" value="PC_cytidylyltransferase"/>
    <property type="match status" value="1"/>
</dbReference>
<dbReference type="SUPFAM" id="SSF53448">
    <property type="entry name" value="Nucleotide-diphospho-sugar transferases"/>
    <property type="match status" value="1"/>
</dbReference>
<accession>A0A1I0GT39</accession>
<reference evidence="4 5" key="1">
    <citation type="submission" date="2016-10" db="EMBL/GenBank/DDBJ databases">
        <authorList>
            <person name="de Groot N.N."/>
        </authorList>
    </citation>
    <scope>NUCLEOTIDE SEQUENCE [LARGE SCALE GENOMIC DNA]</scope>
    <source>
        <strain evidence="4 5">KH1P1</strain>
    </source>
</reference>
<dbReference type="InterPro" id="IPR029044">
    <property type="entry name" value="Nucleotide-diphossugar_trans"/>
</dbReference>
<dbReference type="Pfam" id="PF12804">
    <property type="entry name" value="NTP_transf_3"/>
    <property type="match status" value="1"/>
</dbReference>
<gene>
    <name evidence="4" type="ORF">SAMN04487771_10388</name>
</gene>
<name>A0A1I0GT39_9FIRM</name>
<dbReference type="GO" id="GO:0016301">
    <property type="term" value="F:kinase activity"/>
    <property type="evidence" value="ECO:0007669"/>
    <property type="project" value="UniProtKB-KW"/>
</dbReference>
<dbReference type="PANTHER" id="PTHR43584">
    <property type="entry name" value="NUCLEOTIDYL TRANSFERASE"/>
    <property type="match status" value="1"/>
</dbReference>
<dbReference type="OrthoDB" id="9813612at2"/>
<keyword evidence="5" id="KW-1185">Reference proteome</keyword>
<dbReference type="Gene3D" id="3.90.550.10">
    <property type="entry name" value="Spore Coat Polysaccharide Biosynthesis Protein SpsA, Chain A"/>
    <property type="match status" value="1"/>
</dbReference>
<keyword evidence="2" id="KW-0548">Nucleotidyltransferase</keyword>
<dbReference type="eggNOG" id="COG1213">
    <property type="taxonomic scope" value="Bacteria"/>
</dbReference>
<evidence type="ECO:0000313" key="4">
    <source>
        <dbReference type="EMBL" id="SET74493.1"/>
    </source>
</evidence>
<protein>
    <submittedName>
        <fullName evidence="4">Choline kinase</fullName>
    </submittedName>
</protein>
<dbReference type="AlphaFoldDB" id="A0A1I0GT39"/>
<dbReference type="GO" id="GO:0016779">
    <property type="term" value="F:nucleotidyltransferase activity"/>
    <property type="evidence" value="ECO:0007669"/>
    <property type="project" value="UniProtKB-KW"/>
</dbReference>